<evidence type="ECO:0000256" key="1">
    <source>
        <dbReference type="SAM" id="MobiDB-lite"/>
    </source>
</evidence>
<organism evidence="3 4">
    <name type="scientific">Candidatus Eisenbergiella merdipullorum</name>
    <dbReference type="NCBI Taxonomy" id="2838553"/>
    <lineage>
        <taxon>Bacteria</taxon>
        <taxon>Bacillati</taxon>
        <taxon>Bacillota</taxon>
        <taxon>Clostridia</taxon>
        <taxon>Lachnospirales</taxon>
        <taxon>Lachnospiraceae</taxon>
        <taxon>Eisenbergiella</taxon>
    </lineage>
</organism>
<proteinExistence type="predicted"/>
<reference evidence="3" key="2">
    <citation type="submission" date="2021-04" db="EMBL/GenBank/DDBJ databases">
        <authorList>
            <person name="Gilroy R."/>
        </authorList>
    </citation>
    <scope>NUCLEOTIDE SEQUENCE</scope>
    <source>
        <strain evidence="3">CHK179-7159</strain>
    </source>
</reference>
<sequence>MAERRTEHGAERRANSLAKGLTEWKKKLTRENMIVVALLGLLLMVIAIPTGGKKETDEADGTYSGQDAAQENGKNGEASEGENAAGSTGYAERMEKELEELLSSMEGVGEAKVMVTLRASGQQVVEKDVPSESERTSEMDSAGGTREVEHVSAEESTVYITDSGGSRTPYVSQTTEPEIEGVTVVAQGGGDALVQKNITEVIQALFGIEAHKIKVVKMK</sequence>
<dbReference type="Proteomes" id="UP000886858">
    <property type="component" value="Unassembled WGS sequence"/>
</dbReference>
<feature type="compositionally biased region" description="Polar residues" evidence="1">
    <location>
        <begin position="63"/>
        <end position="73"/>
    </location>
</feature>
<keyword evidence="2" id="KW-0812">Transmembrane</keyword>
<evidence type="ECO:0000313" key="3">
    <source>
        <dbReference type="EMBL" id="HJA94041.1"/>
    </source>
</evidence>
<gene>
    <name evidence="3" type="ORF">H9717_13190</name>
</gene>
<name>A0A9D2I668_9FIRM</name>
<feature type="region of interest" description="Disordered" evidence="1">
    <location>
        <begin position="53"/>
        <end position="89"/>
    </location>
</feature>
<dbReference type="EMBL" id="DWYY01000144">
    <property type="protein sequence ID" value="HJA94041.1"/>
    <property type="molecule type" value="Genomic_DNA"/>
</dbReference>
<evidence type="ECO:0000256" key="2">
    <source>
        <dbReference type="SAM" id="Phobius"/>
    </source>
</evidence>
<reference evidence="3" key="1">
    <citation type="journal article" date="2021" name="PeerJ">
        <title>Extensive microbial diversity within the chicken gut microbiome revealed by metagenomics and culture.</title>
        <authorList>
            <person name="Gilroy R."/>
            <person name="Ravi A."/>
            <person name="Getino M."/>
            <person name="Pursley I."/>
            <person name="Horton D.L."/>
            <person name="Alikhan N.F."/>
            <person name="Baker D."/>
            <person name="Gharbi K."/>
            <person name="Hall N."/>
            <person name="Watson M."/>
            <person name="Adriaenssens E.M."/>
            <person name="Foster-Nyarko E."/>
            <person name="Jarju S."/>
            <person name="Secka A."/>
            <person name="Antonio M."/>
            <person name="Oren A."/>
            <person name="Chaudhuri R.R."/>
            <person name="La Ragione R."/>
            <person name="Hildebrand F."/>
            <person name="Pallen M.J."/>
        </authorList>
    </citation>
    <scope>NUCLEOTIDE SEQUENCE</scope>
    <source>
        <strain evidence="3">CHK179-7159</strain>
    </source>
</reference>
<protein>
    <submittedName>
        <fullName evidence="3">Stage III sporulation protein AG</fullName>
    </submittedName>
</protein>
<accession>A0A9D2I668</accession>
<evidence type="ECO:0000313" key="4">
    <source>
        <dbReference type="Proteomes" id="UP000886858"/>
    </source>
</evidence>
<feature type="compositionally biased region" description="Basic and acidic residues" evidence="1">
    <location>
        <begin position="125"/>
        <end position="138"/>
    </location>
</feature>
<feature type="transmembrane region" description="Helical" evidence="2">
    <location>
        <begin position="33"/>
        <end position="52"/>
    </location>
</feature>
<keyword evidence="2" id="KW-0472">Membrane</keyword>
<keyword evidence="2" id="KW-1133">Transmembrane helix</keyword>
<dbReference type="AlphaFoldDB" id="A0A9D2I668"/>
<comment type="caution">
    <text evidence="3">The sequence shown here is derived from an EMBL/GenBank/DDBJ whole genome shotgun (WGS) entry which is preliminary data.</text>
</comment>
<feature type="region of interest" description="Disordered" evidence="1">
    <location>
        <begin position="124"/>
        <end position="151"/>
    </location>
</feature>